<gene>
    <name evidence="3" type="ORF">C0Z16_07410</name>
    <name evidence="2" type="ORF">LMG27174_02381</name>
</gene>
<organism evidence="2 5">
    <name type="scientific">Paraburkholderia rhynchosiae</name>
    <dbReference type="NCBI Taxonomy" id="487049"/>
    <lineage>
        <taxon>Bacteria</taxon>
        <taxon>Pseudomonadati</taxon>
        <taxon>Pseudomonadota</taxon>
        <taxon>Betaproteobacteria</taxon>
        <taxon>Burkholderiales</taxon>
        <taxon>Burkholderiaceae</taxon>
        <taxon>Paraburkholderia</taxon>
    </lineage>
</organism>
<dbReference type="AlphaFoldDB" id="A0A2N7WSV7"/>
<dbReference type="EMBL" id="CADIJZ010000007">
    <property type="protein sequence ID" value="CAB3675810.1"/>
    <property type="molecule type" value="Genomic_DNA"/>
</dbReference>
<keyword evidence="4" id="KW-1185">Reference proteome</keyword>
<proteinExistence type="predicted"/>
<evidence type="ECO:0000313" key="5">
    <source>
        <dbReference type="Proteomes" id="UP000494205"/>
    </source>
</evidence>
<protein>
    <submittedName>
        <fullName evidence="3">DUF4154 domain-containing protein</fullName>
    </submittedName>
</protein>
<feature type="chain" id="PRO_5044384539" evidence="1">
    <location>
        <begin position="22"/>
        <end position="176"/>
    </location>
</feature>
<feature type="signal peptide" evidence="1">
    <location>
        <begin position="1"/>
        <end position="21"/>
    </location>
</feature>
<dbReference type="InterPro" id="IPR025293">
    <property type="entry name" value="YfiR/HmsC-like"/>
</dbReference>
<dbReference type="Pfam" id="PF13689">
    <property type="entry name" value="DUF4154"/>
    <property type="match status" value="1"/>
</dbReference>
<dbReference type="Proteomes" id="UP000235659">
    <property type="component" value="Unassembled WGS sequence"/>
</dbReference>
<accession>A0A2N7WSV7</accession>
<evidence type="ECO:0000313" key="4">
    <source>
        <dbReference type="Proteomes" id="UP000235659"/>
    </source>
</evidence>
<evidence type="ECO:0000313" key="3">
    <source>
        <dbReference type="EMBL" id="PMS32421.1"/>
    </source>
</evidence>
<dbReference type="OrthoDB" id="8527941at2"/>
<evidence type="ECO:0000313" key="2">
    <source>
        <dbReference type="EMBL" id="CAB3675810.1"/>
    </source>
</evidence>
<dbReference type="EMBL" id="PNXY01000004">
    <property type="protein sequence ID" value="PMS32421.1"/>
    <property type="molecule type" value="Genomic_DNA"/>
</dbReference>
<reference evidence="2 5" key="2">
    <citation type="submission" date="2020-04" db="EMBL/GenBank/DDBJ databases">
        <authorList>
            <person name="De Canck E."/>
        </authorList>
    </citation>
    <scope>NUCLEOTIDE SEQUENCE [LARGE SCALE GENOMIC DNA]</scope>
    <source>
        <strain evidence="2 5">LMG 27174</strain>
    </source>
</reference>
<keyword evidence="1" id="KW-0732">Signal</keyword>
<dbReference type="Proteomes" id="UP000494205">
    <property type="component" value="Unassembled WGS sequence"/>
</dbReference>
<evidence type="ECO:0000256" key="1">
    <source>
        <dbReference type="SAM" id="SignalP"/>
    </source>
</evidence>
<reference evidence="3 4" key="1">
    <citation type="submission" date="2018-01" db="EMBL/GenBank/DDBJ databases">
        <title>Whole genome analyses suggest that Burkholderia sensu lato contains two further novel genera in the rhizoxinica-symbiotica group Mycetohabitans gen. nov., and Trinickia gen. nov.: implications for the evolution of diazotrophy and nodulation in the Burkholderiaceae.</title>
        <authorList>
            <person name="Estrada-de los Santos P."/>
            <person name="Palmer M."/>
            <person name="Chavez-Ramirez B."/>
            <person name="Beukes C."/>
            <person name="Steenkamp E.T."/>
            <person name="Hirsch A.M."/>
            <person name="Manyaka P."/>
            <person name="Maluk M."/>
            <person name="Lafos M."/>
            <person name="Crook M."/>
            <person name="Gross E."/>
            <person name="Simon M.F."/>
            <person name="Bueno dos Reis Junior F."/>
            <person name="Poole P.S."/>
            <person name="Venter S.N."/>
            <person name="James E.K."/>
        </authorList>
    </citation>
    <scope>NUCLEOTIDE SEQUENCE [LARGE SCALE GENOMIC DNA]</scope>
    <source>
        <strain evidence="3 4">WSM 3937</strain>
    </source>
</reference>
<name>A0A2N7WSV7_9BURK</name>
<sequence>MDRVRIRIIAACFVFASPLLAQTSVDAQVDLSALEAAYIFNFAQFTDWPSGRPTDNLLSVCVDQDSPLGQALAKLDGKHTGKQAWRVRPLSRVEKPVDCHLAVLTASTALTSAVKALLTSDAPVVIVSEADATEQGWVIRLVRDGDHLKFDINVSEASRRRITLSSKLMRLARTVL</sequence>
<dbReference type="RefSeq" id="WP_102631522.1">
    <property type="nucleotide sequence ID" value="NZ_CADIJZ010000007.1"/>
</dbReference>